<organism evidence="5 6">
    <name type="scientific">Angomonas deanei</name>
    <dbReference type="NCBI Taxonomy" id="59799"/>
    <lineage>
        <taxon>Eukaryota</taxon>
        <taxon>Discoba</taxon>
        <taxon>Euglenozoa</taxon>
        <taxon>Kinetoplastea</taxon>
        <taxon>Metakinetoplastina</taxon>
        <taxon>Trypanosomatida</taxon>
        <taxon>Trypanosomatidae</taxon>
        <taxon>Strigomonadinae</taxon>
        <taxon>Angomonas</taxon>
    </lineage>
</organism>
<comment type="similarity">
    <text evidence="2">Belongs to the BUD31 (G10) family.</text>
</comment>
<name>A0A7G2CL26_9TRYP</name>
<gene>
    <name evidence="5" type="ORF">ADEAN_000804800</name>
</gene>
<sequence length="198" mass="22263">MPIIRPGMKKPPPGFEVVNDRLEELEEKMKIAIQVESNGVVGRTTQSRRKRPREEDEEEEGEAPIPPLWQIALINHERTRYVYDCFVKERSIPLEVLKYCEEMHFIDGGLLRRWRLPGYEKLCCTACGTPGAAALASSTIARFSHRNKEEGKSAKAQSETAVCICRVPPEQRRDKSFYACSVCGCKGCASSSGVIEKS</sequence>
<dbReference type="GO" id="GO:0000398">
    <property type="term" value="P:mRNA splicing, via spliceosome"/>
    <property type="evidence" value="ECO:0007669"/>
    <property type="project" value="TreeGrafter"/>
</dbReference>
<dbReference type="EMBL" id="LR877161">
    <property type="protein sequence ID" value="CAD2220526.1"/>
    <property type="molecule type" value="Genomic_DNA"/>
</dbReference>
<dbReference type="OrthoDB" id="277109at2759"/>
<dbReference type="GO" id="GO:0005681">
    <property type="term" value="C:spliceosomal complex"/>
    <property type="evidence" value="ECO:0007669"/>
    <property type="project" value="TreeGrafter"/>
</dbReference>
<feature type="region of interest" description="Disordered" evidence="4">
    <location>
        <begin position="36"/>
        <end position="62"/>
    </location>
</feature>
<evidence type="ECO:0000313" key="5">
    <source>
        <dbReference type="EMBL" id="CAD2220526.1"/>
    </source>
</evidence>
<dbReference type="VEuPathDB" id="TriTrypDB:ADEAN_000804800"/>
<evidence type="ECO:0000256" key="2">
    <source>
        <dbReference type="ARBA" id="ARBA00005287"/>
    </source>
</evidence>
<accession>A0A7G2CL26</accession>
<comment type="subcellular location">
    <subcellularLocation>
        <location evidence="1">Nucleus</location>
    </subcellularLocation>
</comment>
<dbReference type="Pfam" id="PF01125">
    <property type="entry name" value="BUD31"/>
    <property type="match status" value="1"/>
</dbReference>
<dbReference type="PANTHER" id="PTHR19411:SF0">
    <property type="entry name" value="PROTEIN BUD31 HOMOLOG"/>
    <property type="match status" value="1"/>
</dbReference>
<dbReference type="Proteomes" id="UP000515908">
    <property type="component" value="Chromosome 17"/>
</dbReference>
<evidence type="ECO:0000256" key="4">
    <source>
        <dbReference type="SAM" id="MobiDB-lite"/>
    </source>
</evidence>
<evidence type="ECO:0000256" key="3">
    <source>
        <dbReference type="ARBA" id="ARBA00023242"/>
    </source>
</evidence>
<keyword evidence="6" id="KW-1185">Reference proteome</keyword>
<reference evidence="5 6" key="1">
    <citation type="submission" date="2020-08" db="EMBL/GenBank/DDBJ databases">
        <authorList>
            <person name="Newling K."/>
            <person name="Davey J."/>
            <person name="Forrester S."/>
        </authorList>
    </citation>
    <scope>NUCLEOTIDE SEQUENCE [LARGE SCALE GENOMIC DNA]</scope>
    <source>
        <strain evidence="6">Crithidia deanei Carvalho (ATCC PRA-265)</strain>
    </source>
</reference>
<dbReference type="InterPro" id="IPR001748">
    <property type="entry name" value="BUD31"/>
</dbReference>
<evidence type="ECO:0000313" key="6">
    <source>
        <dbReference type="Proteomes" id="UP000515908"/>
    </source>
</evidence>
<proteinExistence type="inferred from homology"/>
<evidence type="ECO:0000256" key="1">
    <source>
        <dbReference type="ARBA" id="ARBA00004123"/>
    </source>
</evidence>
<dbReference type="AlphaFoldDB" id="A0A7G2CL26"/>
<protein>
    <submittedName>
        <fullName evidence="5">G10 protein, putative</fullName>
    </submittedName>
</protein>
<dbReference type="PANTHER" id="PTHR19411">
    <property type="entry name" value="PROTEIN BUD31-RELATED"/>
    <property type="match status" value="1"/>
</dbReference>
<keyword evidence="3" id="KW-0539">Nucleus</keyword>